<dbReference type="OMA" id="GKTGRNW"/>
<dbReference type="GeneID" id="19110477"/>
<feature type="compositionally biased region" description="Basic and acidic residues" evidence="1">
    <location>
        <begin position="288"/>
        <end position="305"/>
    </location>
</feature>
<feature type="compositionally biased region" description="Polar residues" evidence="1">
    <location>
        <begin position="435"/>
        <end position="447"/>
    </location>
</feature>
<feature type="compositionally biased region" description="Polar residues" evidence="1">
    <location>
        <begin position="180"/>
        <end position="192"/>
    </location>
</feature>
<dbReference type="Proteomes" id="UP000011761">
    <property type="component" value="Unassembled WGS sequence"/>
</dbReference>
<proteinExistence type="predicted"/>
<dbReference type="OrthoDB" id="1162399at2759"/>
<organism evidence="2 3">
    <name type="scientific">Baudoinia panamericana (strain UAMH 10762)</name>
    <name type="common">Angels' share fungus</name>
    <name type="synonym">Baudoinia compniacensis (strain UAMH 10762)</name>
    <dbReference type="NCBI Taxonomy" id="717646"/>
    <lineage>
        <taxon>Eukaryota</taxon>
        <taxon>Fungi</taxon>
        <taxon>Dikarya</taxon>
        <taxon>Ascomycota</taxon>
        <taxon>Pezizomycotina</taxon>
        <taxon>Dothideomycetes</taxon>
        <taxon>Dothideomycetidae</taxon>
        <taxon>Mycosphaerellales</taxon>
        <taxon>Teratosphaeriaceae</taxon>
        <taxon>Baudoinia</taxon>
    </lineage>
</organism>
<dbReference type="AlphaFoldDB" id="M2LH26"/>
<dbReference type="RefSeq" id="XP_007679151.1">
    <property type="nucleotide sequence ID" value="XM_007680961.1"/>
</dbReference>
<feature type="compositionally biased region" description="Polar residues" evidence="1">
    <location>
        <begin position="316"/>
        <end position="330"/>
    </location>
</feature>
<feature type="region of interest" description="Disordered" evidence="1">
    <location>
        <begin position="167"/>
        <end position="346"/>
    </location>
</feature>
<accession>M2LH26</accession>
<dbReference type="KEGG" id="bcom:BAUCODRAFT_26718"/>
<evidence type="ECO:0000256" key="1">
    <source>
        <dbReference type="SAM" id="MobiDB-lite"/>
    </source>
</evidence>
<keyword evidence="3" id="KW-1185">Reference proteome</keyword>
<gene>
    <name evidence="2" type="ORF">BAUCODRAFT_26718</name>
</gene>
<dbReference type="eggNOG" id="ENOG502SBDS">
    <property type="taxonomic scope" value="Eukaryota"/>
</dbReference>
<dbReference type="STRING" id="717646.M2LH26"/>
<protein>
    <submittedName>
        <fullName evidence="2">Uncharacterized protein</fullName>
    </submittedName>
</protein>
<feature type="region of interest" description="Disordered" evidence="1">
    <location>
        <begin position="381"/>
        <end position="401"/>
    </location>
</feature>
<feature type="compositionally biased region" description="Basic and acidic residues" evidence="1">
    <location>
        <begin position="452"/>
        <end position="471"/>
    </location>
</feature>
<name>M2LH26_BAUPA</name>
<reference evidence="2 3" key="1">
    <citation type="journal article" date="2012" name="PLoS Pathog.">
        <title>Diverse lifestyles and strategies of plant pathogenesis encoded in the genomes of eighteen Dothideomycetes fungi.</title>
        <authorList>
            <person name="Ohm R.A."/>
            <person name="Feau N."/>
            <person name="Henrissat B."/>
            <person name="Schoch C.L."/>
            <person name="Horwitz B.A."/>
            <person name="Barry K.W."/>
            <person name="Condon B.J."/>
            <person name="Copeland A.C."/>
            <person name="Dhillon B."/>
            <person name="Glaser F."/>
            <person name="Hesse C.N."/>
            <person name="Kosti I."/>
            <person name="LaButti K."/>
            <person name="Lindquist E.A."/>
            <person name="Lucas S."/>
            <person name="Salamov A.A."/>
            <person name="Bradshaw R.E."/>
            <person name="Ciuffetti L."/>
            <person name="Hamelin R.C."/>
            <person name="Kema G.H.J."/>
            <person name="Lawrence C."/>
            <person name="Scott J.A."/>
            <person name="Spatafora J.W."/>
            <person name="Turgeon B.G."/>
            <person name="de Wit P.J.G.M."/>
            <person name="Zhong S."/>
            <person name="Goodwin S.B."/>
            <person name="Grigoriev I.V."/>
        </authorList>
    </citation>
    <scope>NUCLEOTIDE SEQUENCE [LARGE SCALE GENOMIC DNA]</scope>
    <source>
        <strain evidence="2 3">UAMH 10762</strain>
    </source>
</reference>
<evidence type="ECO:0000313" key="3">
    <source>
        <dbReference type="Proteomes" id="UP000011761"/>
    </source>
</evidence>
<dbReference type="HOGENOM" id="CLU_017360_0_0_1"/>
<dbReference type="EMBL" id="KB445560">
    <property type="protein sequence ID" value="EMC93427.1"/>
    <property type="molecule type" value="Genomic_DNA"/>
</dbReference>
<feature type="region of interest" description="Disordered" evidence="1">
    <location>
        <begin position="432"/>
        <end position="529"/>
    </location>
</feature>
<dbReference type="InterPro" id="IPR032710">
    <property type="entry name" value="NTF2-like_dom_sf"/>
</dbReference>
<dbReference type="Gene3D" id="3.10.450.50">
    <property type="match status" value="1"/>
</dbReference>
<feature type="compositionally biased region" description="Basic and acidic residues" evidence="1">
    <location>
        <begin position="207"/>
        <end position="224"/>
    </location>
</feature>
<sequence>MANQYTSFLQSPTTSLLAADATLVYVTTTTEIQEPTAILKHIQSQQKQVVKKDEKVLNAIEGQDGLCLETETTLLFKTGGGAYLPGVDENFLDERTVTFPLTHVVRFDAEKKIKQMRLYWDQGTLLKQVEVIGRTGRNWPIKDGKAQIQAVTKSLNAGGRTIEINGTSSQQAHKGPHNGVASQQQKRGSMSATRDPHASLNLFGPRDPTEESEPRFDGPGHAIRESMAPQSRDLNQILAGNDEDTPMGSNVRSPSPVKGDGVILKSGAGKHHKPNRLFDENEPPAEPRSPEKKKTYADKHSHFEFGDNGDAPAQQRPASSRASRNNQTQIKFEDFSSPLQVREKTRPDYERHWGAGVDADDPQSPVKRPVVHAARPDADTHFEFTDESPAPAEKGKSFQRQKGMGLYQDPLYADDRTALKGNSRAAYDFGPQYSIADSSPVGQQATKASGKARGDMDSHWSHESPVKEKQIYKTAGDGMGGRKAMTRSWGFGDESDPEVDNANVRPSTRSKGGRQRDMQYHTEAGAGQF</sequence>
<dbReference type="SUPFAM" id="SSF54427">
    <property type="entry name" value="NTF2-like"/>
    <property type="match status" value="1"/>
</dbReference>
<evidence type="ECO:0000313" key="2">
    <source>
        <dbReference type="EMBL" id="EMC93427.1"/>
    </source>
</evidence>